<dbReference type="AlphaFoldDB" id="A0A1F6AMZ9"/>
<evidence type="ECO:0000313" key="2">
    <source>
        <dbReference type="EMBL" id="OGG26056.1"/>
    </source>
</evidence>
<comment type="caution">
    <text evidence="2">The sequence shown here is derived from an EMBL/GenBank/DDBJ whole genome shotgun (WGS) entry which is preliminary data.</text>
</comment>
<dbReference type="Proteomes" id="UP000176609">
    <property type="component" value="Unassembled WGS sequence"/>
</dbReference>
<evidence type="ECO:0000256" key="1">
    <source>
        <dbReference type="SAM" id="MobiDB-lite"/>
    </source>
</evidence>
<name>A0A1F6AMZ9_9BACT</name>
<dbReference type="EMBL" id="MFJR01000014">
    <property type="protein sequence ID" value="OGG26056.1"/>
    <property type="molecule type" value="Genomic_DNA"/>
</dbReference>
<accession>A0A1F6AMZ9</accession>
<reference evidence="2 3" key="1">
    <citation type="journal article" date="2016" name="Nat. Commun.">
        <title>Thousands of microbial genomes shed light on interconnected biogeochemical processes in an aquifer system.</title>
        <authorList>
            <person name="Anantharaman K."/>
            <person name="Brown C.T."/>
            <person name="Hug L.A."/>
            <person name="Sharon I."/>
            <person name="Castelle C.J."/>
            <person name="Probst A.J."/>
            <person name="Thomas B.C."/>
            <person name="Singh A."/>
            <person name="Wilkins M.J."/>
            <person name="Karaoz U."/>
            <person name="Brodie E.L."/>
            <person name="Williams K.H."/>
            <person name="Hubbard S.S."/>
            <person name="Banfield J.F."/>
        </authorList>
    </citation>
    <scope>NUCLEOTIDE SEQUENCE [LARGE SCALE GENOMIC DNA]</scope>
</reference>
<protein>
    <submittedName>
        <fullName evidence="2">Uncharacterized protein</fullName>
    </submittedName>
</protein>
<gene>
    <name evidence="2" type="ORF">A2960_05890</name>
</gene>
<organism evidence="2 3">
    <name type="scientific">Candidatus Gottesmanbacteria bacterium RIFCSPLOWO2_01_FULL_39_12b</name>
    <dbReference type="NCBI Taxonomy" id="1798388"/>
    <lineage>
        <taxon>Bacteria</taxon>
        <taxon>Candidatus Gottesmaniibacteriota</taxon>
    </lineage>
</organism>
<feature type="region of interest" description="Disordered" evidence="1">
    <location>
        <begin position="86"/>
        <end position="107"/>
    </location>
</feature>
<sequence>MQKVGDILIKFNPLEDKYISREFQSYGYYLTEELNDLKHKGIYMKLSKNMPRALLEKALSFVKDANVKRKGALFMWKLKELGAWPDKKKSAKGRSSSGRKKIEDIPF</sequence>
<proteinExistence type="predicted"/>
<evidence type="ECO:0000313" key="3">
    <source>
        <dbReference type="Proteomes" id="UP000176609"/>
    </source>
</evidence>